<organism evidence="1 2">
    <name type="scientific">Auriscalpium vulgare</name>
    <dbReference type="NCBI Taxonomy" id="40419"/>
    <lineage>
        <taxon>Eukaryota</taxon>
        <taxon>Fungi</taxon>
        <taxon>Dikarya</taxon>
        <taxon>Basidiomycota</taxon>
        <taxon>Agaricomycotina</taxon>
        <taxon>Agaricomycetes</taxon>
        <taxon>Russulales</taxon>
        <taxon>Auriscalpiaceae</taxon>
        <taxon>Auriscalpium</taxon>
    </lineage>
</organism>
<dbReference type="Proteomes" id="UP000814033">
    <property type="component" value="Unassembled WGS sequence"/>
</dbReference>
<keyword evidence="1" id="KW-0378">Hydrolase</keyword>
<keyword evidence="2" id="KW-1185">Reference proteome</keyword>
<gene>
    <name evidence="1" type="ORF">FA95DRAFT_1677828</name>
</gene>
<proteinExistence type="predicted"/>
<name>A0ACB8RYX7_9AGAM</name>
<protein>
    <submittedName>
        <fullName evidence="1">Glycoside hydrolase family 115 protein</fullName>
    </submittedName>
</protein>
<reference evidence="1" key="1">
    <citation type="submission" date="2021-02" db="EMBL/GenBank/DDBJ databases">
        <authorList>
            <consortium name="DOE Joint Genome Institute"/>
            <person name="Ahrendt S."/>
            <person name="Looney B.P."/>
            <person name="Miyauchi S."/>
            <person name="Morin E."/>
            <person name="Drula E."/>
            <person name="Courty P.E."/>
            <person name="Chicoki N."/>
            <person name="Fauchery L."/>
            <person name="Kohler A."/>
            <person name="Kuo A."/>
            <person name="Labutti K."/>
            <person name="Pangilinan J."/>
            <person name="Lipzen A."/>
            <person name="Riley R."/>
            <person name="Andreopoulos W."/>
            <person name="He G."/>
            <person name="Johnson J."/>
            <person name="Barry K.W."/>
            <person name="Grigoriev I.V."/>
            <person name="Nagy L."/>
            <person name="Hibbett D."/>
            <person name="Henrissat B."/>
            <person name="Matheny P.B."/>
            <person name="Labbe J."/>
            <person name="Martin F."/>
        </authorList>
    </citation>
    <scope>NUCLEOTIDE SEQUENCE</scope>
    <source>
        <strain evidence="1">FP105234-sp</strain>
    </source>
</reference>
<reference evidence="1" key="2">
    <citation type="journal article" date="2022" name="New Phytol.">
        <title>Evolutionary transition to the ectomycorrhizal habit in the genomes of a hyperdiverse lineage of mushroom-forming fungi.</title>
        <authorList>
            <person name="Looney B."/>
            <person name="Miyauchi S."/>
            <person name="Morin E."/>
            <person name="Drula E."/>
            <person name="Courty P.E."/>
            <person name="Kohler A."/>
            <person name="Kuo A."/>
            <person name="LaButti K."/>
            <person name="Pangilinan J."/>
            <person name="Lipzen A."/>
            <person name="Riley R."/>
            <person name="Andreopoulos W."/>
            <person name="He G."/>
            <person name="Johnson J."/>
            <person name="Nolan M."/>
            <person name="Tritt A."/>
            <person name="Barry K.W."/>
            <person name="Grigoriev I.V."/>
            <person name="Nagy L.G."/>
            <person name="Hibbett D."/>
            <person name="Henrissat B."/>
            <person name="Matheny P.B."/>
            <person name="Labbe J."/>
            <person name="Martin F.M."/>
        </authorList>
    </citation>
    <scope>NUCLEOTIDE SEQUENCE</scope>
    <source>
        <strain evidence="1">FP105234-sp</strain>
    </source>
</reference>
<sequence>MSPPPWPSSRAAVLSRISLTALASRTGPPEVLPGVAMRRHEAPCVAEASAWTDKRYEVVMMAASWRRIALLALTVCGRAAALGQDSCVSFTPSWNSFAVVSKGEAAHVFLSSDEWPGVQIAAADFVADIKKVTGVAPALSNATVSATGLSSAGLPILIGTLGKSSLIDQVVNNTKLDVSSIEGQWEASLTQIVTNPLPGVTKAYVIIGADKRGTIFALYDHSEQFGVSPWYWWADVPSTPRANLFVSSSGCSHGSPTVKYRGIFLNDEQPALQNWAMEKFTNGTGAALTGSPFNHFFYTKLFELILRLKANYLWPAQWSSAFGVDDTQNQFIADMYGIVMGTSHEEPMMRSIPVEWNLFGEGDYDYNTNQQFIYNFWVEGVNRSKTYESLYTVGMRGNGDLPLGTSTNIALLEKIVSDQRTIFASEFNGTDVATIPQVWALYKEVEGYYDQGMRVPDDITLLWSDDNWGNVRRYPVLSERNRTGGAGVYYHIDYVGDPRDYKWIQSTQISKVYEQMSLAVDRQATRIWVLNVGDLKPSEMATEFFLTYAWNATRWSLTNIDSFVTSWAQREFDLGAEDAGEVAAIIGNMTRFLSRRKPELLNSTTYSLTDYREADTALAGWSALNASAARIYNSLSSAYKPAFFQLVYHPVQAGSTLANMWISAGNNNMRAFQARVSANTLAEQVEDLFNQDYDLELEYHALLGGKWDHMMDQTHTLYYYWQEPTQNMMPPVAKVSSRKPNIAGVMRIVPEGTLGAWPGDNQYQCANGYSCGPPTMSLDSFTPANSRYVDIGLGGSIPFAFTVTSNESWAKVSVAKGSISAASPEQRVEVTVDWSQVKGTQIAQILLSATAQNTPPFSMPLIFTAIHNTVPAGFKGASKDVCFVEGDGGIAIEAAHATRNTTVGEVTWTEIPNYGRTVSGVTPWPRLGNNEANYTAGSGPNLQYDFYNFNSQNGTVIVTVLVSPSFNANGDDRPLGLGVQIDASAPQTTYFFPPAAPGQTPPQWDGNDGFVANGVISIIGTFPAAPGAHTLTLWMIEPAVVVQKIIIDTGGVRPSYLGPPESVVIA</sequence>
<dbReference type="EMBL" id="MU275878">
    <property type="protein sequence ID" value="KAI0049026.1"/>
    <property type="molecule type" value="Genomic_DNA"/>
</dbReference>
<comment type="caution">
    <text evidence="1">The sequence shown here is derived from an EMBL/GenBank/DDBJ whole genome shotgun (WGS) entry which is preliminary data.</text>
</comment>
<accession>A0ACB8RYX7</accession>
<evidence type="ECO:0000313" key="1">
    <source>
        <dbReference type="EMBL" id="KAI0049026.1"/>
    </source>
</evidence>
<evidence type="ECO:0000313" key="2">
    <source>
        <dbReference type="Proteomes" id="UP000814033"/>
    </source>
</evidence>